<sequence>MEEATERLFSYGTLQLPAVQLATFGRRLDGHADRLPGYRLEQLAIQDAAVVATSGKTHHPIVSPSDTPGDGVEGAVFAITPAELAHADAYEVDDYRRDRVTLASGLQAWAYVDARHAPRAA</sequence>
<dbReference type="RefSeq" id="WP_339094625.1">
    <property type="nucleotide sequence ID" value="NZ_LR743508.1"/>
</dbReference>
<dbReference type="CDD" id="cd06661">
    <property type="entry name" value="GGCT_like"/>
    <property type="match status" value="1"/>
</dbReference>
<dbReference type="InterPro" id="IPR013024">
    <property type="entry name" value="GGCT-like"/>
</dbReference>
<evidence type="ECO:0000313" key="2">
    <source>
        <dbReference type="EMBL" id="CAA2110245.1"/>
    </source>
</evidence>
<feature type="domain" description="Gamma-glutamylcyclotransferase AIG2-like" evidence="1">
    <location>
        <begin position="8"/>
        <end position="113"/>
    </location>
</feature>
<protein>
    <recommendedName>
        <fullName evidence="1">Gamma-glutamylcyclotransferase AIG2-like domain-containing protein</fullName>
    </recommendedName>
</protein>
<gene>
    <name evidence="2" type="ORF">VVAX_06501</name>
</gene>
<dbReference type="SUPFAM" id="SSF110857">
    <property type="entry name" value="Gamma-glutamyl cyclotransferase-like"/>
    <property type="match status" value="1"/>
</dbReference>
<dbReference type="InterPro" id="IPR009288">
    <property type="entry name" value="AIG2-like_dom"/>
</dbReference>
<proteinExistence type="predicted"/>
<name>A0A679JI70_VARPD</name>
<accession>A0A679JI70</accession>
<evidence type="ECO:0000259" key="1">
    <source>
        <dbReference type="Pfam" id="PF06094"/>
    </source>
</evidence>
<dbReference type="Pfam" id="PF06094">
    <property type="entry name" value="GGACT"/>
    <property type="match status" value="1"/>
</dbReference>
<dbReference type="EMBL" id="LR743508">
    <property type="protein sequence ID" value="CAA2110245.1"/>
    <property type="molecule type" value="Genomic_DNA"/>
</dbReference>
<organism evidence="2">
    <name type="scientific">Variovorax paradoxus</name>
    <dbReference type="NCBI Taxonomy" id="34073"/>
    <lineage>
        <taxon>Bacteria</taxon>
        <taxon>Pseudomonadati</taxon>
        <taxon>Pseudomonadota</taxon>
        <taxon>Betaproteobacteria</taxon>
        <taxon>Burkholderiales</taxon>
        <taxon>Comamonadaceae</taxon>
        <taxon>Variovorax</taxon>
    </lineage>
</organism>
<dbReference type="InterPro" id="IPR036568">
    <property type="entry name" value="GGCT-like_sf"/>
</dbReference>
<reference evidence="2" key="1">
    <citation type="submission" date="2019-12" db="EMBL/GenBank/DDBJ databases">
        <authorList>
            <person name="Cremers G."/>
        </authorList>
    </citation>
    <scope>NUCLEOTIDE SEQUENCE</scope>
    <source>
        <strain evidence="2">Vvax</strain>
    </source>
</reference>
<dbReference type="AlphaFoldDB" id="A0A679JI70"/>
<dbReference type="Gene3D" id="3.10.490.10">
    <property type="entry name" value="Gamma-glutamyl cyclotransferase-like"/>
    <property type="match status" value="1"/>
</dbReference>